<gene>
    <name evidence="5" type="ORF">K444DRAFT_617902</name>
</gene>
<feature type="compositionally biased region" description="Gly residues" evidence="3">
    <location>
        <begin position="436"/>
        <end position="448"/>
    </location>
</feature>
<dbReference type="STRING" id="1095630.A0A2J6SV63"/>
<accession>A0A2J6SV63</accession>
<dbReference type="EMBL" id="KZ613859">
    <property type="protein sequence ID" value="PMD54553.1"/>
    <property type="molecule type" value="Genomic_DNA"/>
</dbReference>
<dbReference type="Proteomes" id="UP000235371">
    <property type="component" value="Unassembled WGS sequence"/>
</dbReference>
<evidence type="ECO:0000256" key="1">
    <source>
        <dbReference type="ARBA" id="ARBA00005736"/>
    </source>
</evidence>
<evidence type="ECO:0000313" key="6">
    <source>
        <dbReference type="Proteomes" id="UP000235371"/>
    </source>
</evidence>
<dbReference type="PANTHER" id="PTHR21027:SF1">
    <property type="entry name" value="TRNA-SPLICING ENDONUCLEASE SUBUNIT SEN54"/>
    <property type="match status" value="1"/>
</dbReference>
<evidence type="ECO:0000259" key="4">
    <source>
        <dbReference type="Pfam" id="PF12928"/>
    </source>
</evidence>
<feature type="compositionally biased region" description="Basic residues" evidence="3">
    <location>
        <begin position="449"/>
        <end position="458"/>
    </location>
</feature>
<dbReference type="AlphaFoldDB" id="A0A2J6SV63"/>
<protein>
    <recommendedName>
        <fullName evidence="4">tRNA-splicing endonuclease subunit Sen54 N-terminal domain-containing protein</fullName>
    </recommendedName>
</protein>
<dbReference type="Pfam" id="PF12928">
    <property type="entry name" value="tRNA_int_end_N2"/>
    <property type="match status" value="1"/>
</dbReference>
<dbReference type="GO" id="GO:0000214">
    <property type="term" value="C:tRNA-intron endonuclease complex"/>
    <property type="evidence" value="ECO:0007669"/>
    <property type="project" value="TreeGrafter"/>
</dbReference>
<name>A0A2J6SV63_9HELO</name>
<dbReference type="GeneID" id="36589295"/>
<dbReference type="InParanoid" id="A0A2J6SV63"/>
<reference evidence="5 6" key="1">
    <citation type="submission" date="2016-04" db="EMBL/GenBank/DDBJ databases">
        <title>A degradative enzymes factory behind the ericoid mycorrhizal symbiosis.</title>
        <authorList>
            <consortium name="DOE Joint Genome Institute"/>
            <person name="Martino E."/>
            <person name="Morin E."/>
            <person name="Grelet G."/>
            <person name="Kuo A."/>
            <person name="Kohler A."/>
            <person name="Daghino S."/>
            <person name="Barry K."/>
            <person name="Choi C."/>
            <person name="Cichocki N."/>
            <person name="Clum A."/>
            <person name="Copeland A."/>
            <person name="Hainaut M."/>
            <person name="Haridas S."/>
            <person name="Labutti K."/>
            <person name="Lindquist E."/>
            <person name="Lipzen A."/>
            <person name="Khouja H.-R."/>
            <person name="Murat C."/>
            <person name="Ohm R."/>
            <person name="Olson A."/>
            <person name="Spatafora J."/>
            <person name="Veneault-Fourrey C."/>
            <person name="Henrissat B."/>
            <person name="Grigoriev I."/>
            <person name="Martin F."/>
            <person name="Perotto S."/>
        </authorList>
    </citation>
    <scope>NUCLEOTIDE SEQUENCE [LARGE SCALE GENOMIC DNA]</scope>
    <source>
        <strain evidence="5 6">E</strain>
    </source>
</reference>
<evidence type="ECO:0000313" key="5">
    <source>
        <dbReference type="EMBL" id="PMD54553.1"/>
    </source>
</evidence>
<evidence type="ECO:0000256" key="3">
    <source>
        <dbReference type="SAM" id="MobiDB-lite"/>
    </source>
</evidence>
<dbReference type="FunCoup" id="A0A2J6SV63">
    <property type="interactions" value="56"/>
</dbReference>
<dbReference type="RefSeq" id="XP_024731457.1">
    <property type="nucleotide sequence ID" value="XM_024881218.1"/>
</dbReference>
<dbReference type="OrthoDB" id="408683at2759"/>
<dbReference type="InterPro" id="IPR024336">
    <property type="entry name" value="tRNA_splic_suSen54_N"/>
</dbReference>
<dbReference type="PANTHER" id="PTHR21027">
    <property type="entry name" value="TRNA-SPLICING ENDONUCLEASE SUBUNIT SEN54"/>
    <property type="match status" value="1"/>
</dbReference>
<feature type="region of interest" description="Disordered" evidence="3">
    <location>
        <begin position="427"/>
        <end position="476"/>
    </location>
</feature>
<comment type="similarity">
    <text evidence="1">Belongs to the SEN54 family.</text>
</comment>
<keyword evidence="6" id="KW-1185">Reference proteome</keyword>
<evidence type="ECO:0000256" key="2">
    <source>
        <dbReference type="ARBA" id="ARBA00022694"/>
    </source>
</evidence>
<dbReference type="GO" id="GO:0000379">
    <property type="term" value="P:tRNA-type intron splice site recognition and cleavage"/>
    <property type="evidence" value="ECO:0007669"/>
    <property type="project" value="TreeGrafter"/>
</dbReference>
<sequence>MADLDDDITAVTLQDQSNDDNDLVDDLPDFRFLASLSSKSAKLPKRGEKDFEPHGTKHQGGILEASRQAMHDALSHTRVHPPKAYLRGYYYGEDGLNRDEVIAEELRRGLDEDHIVVVESSKGPHFKTMGKTTQGHKYGSIWLLPEEALYLVERGNLDLWWPTRSSFASVHEGIQGSRKSTETDDQAEEDLGVPMSLQAAYAMLIGKDGERGKVSLERYTVYANLKRTGYAIARAPDLGSSTDVDHNSPTIIQRTAESPSLITWLFGRFAERGRERPLYGPLVRPGMYRSYNTIYRQIAIIPRHKPCVVPPEPAPSPEEPFRVAYFLWRASKLATFAKSNPGAPDFRVAIADARSSSVPTLTQITSLLESTPWDPPNPDWEGNAKSYGRLKHGWRNVVLAVNDQGVISYLQLGEAAFGEEQMYERFDGGSSQGAKRGVGGAQRGTGGRGRGRGGRGRGRGGPAIRECSLDCVENGQ</sequence>
<keyword evidence="2" id="KW-0819">tRNA processing</keyword>
<feature type="domain" description="tRNA-splicing endonuclease subunit Sen54 N-terminal" evidence="4">
    <location>
        <begin position="71"/>
        <end position="161"/>
    </location>
</feature>
<proteinExistence type="inferred from homology"/>
<dbReference type="InterPro" id="IPR024337">
    <property type="entry name" value="tRNA_splic_suSen54"/>
</dbReference>
<organism evidence="5 6">
    <name type="scientific">Hyaloscypha bicolor E</name>
    <dbReference type="NCBI Taxonomy" id="1095630"/>
    <lineage>
        <taxon>Eukaryota</taxon>
        <taxon>Fungi</taxon>
        <taxon>Dikarya</taxon>
        <taxon>Ascomycota</taxon>
        <taxon>Pezizomycotina</taxon>
        <taxon>Leotiomycetes</taxon>
        <taxon>Helotiales</taxon>
        <taxon>Hyaloscyphaceae</taxon>
        <taxon>Hyaloscypha</taxon>
        <taxon>Hyaloscypha bicolor</taxon>
    </lineage>
</organism>